<dbReference type="Gene3D" id="3.100.10.20">
    <property type="entry name" value="CRISPR-associated endonuclease Cas1, N-terminal domain"/>
    <property type="match status" value="1"/>
</dbReference>
<dbReference type="InterPro" id="IPR002729">
    <property type="entry name" value="CRISPR-assoc_Cas1"/>
</dbReference>
<evidence type="ECO:0000256" key="8">
    <source>
        <dbReference type="ARBA" id="ARBA00023211"/>
    </source>
</evidence>
<evidence type="ECO:0000313" key="12">
    <source>
        <dbReference type="Proteomes" id="UP000184509"/>
    </source>
</evidence>
<evidence type="ECO:0000256" key="3">
    <source>
        <dbReference type="ARBA" id="ARBA00022759"/>
    </source>
</evidence>
<dbReference type="InterPro" id="IPR050646">
    <property type="entry name" value="Cas1"/>
</dbReference>
<dbReference type="GO" id="GO:0016787">
    <property type="term" value="F:hydrolase activity"/>
    <property type="evidence" value="ECO:0007669"/>
    <property type="project" value="UniProtKB-KW"/>
</dbReference>
<comment type="function">
    <text evidence="10">CRISPR (clustered regularly interspaced short palindromic repeat), is an adaptive immune system that provides protection against mobile genetic elements (viruses, transposable elements and conjugative plasmids). CRISPR clusters contain spacers, sequences complementary to antecedent mobile elements, and target invading nucleic acids. CRISPR clusters are transcribed and processed into CRISPR RNA (crRNA). Acts as a dsDNA endonuclease. Involved in the integration of spacer DNA into the CRISPR cassette.</text>
</comment>
<dbReference type="InterPro" id="IPR042206">
    <property type="entry name" value="CRISPR-assoc_Cas1_C"/>
</dbReference>
<dbReference type="InterPro" id="IPR042211">
    <property type="entry name" value="CRISPR-assoc_Cas1_N"/>
</dbReference>
<keyword evidence="4 10" id="KW-0378">Hydrolase</keyword>
<dbReference type="PANTHER" id="PTHR34353:SF2">
    <property type="entry name" value="CRISPR-ASSOCIATED ENDONUCLEASE CAS1 1"/>
    <property type="match status" value="1"/>
</dbReference>
<comment type="similarity">
    <text evidence="10">Belongs to the CRISPR-associated endonuclease Cas1 family.</text>
</comment>
<comment type="cofactor">
    <cofactor evidence="10">
        <name>Mg(2+)</name>
        <dbReference type="ChEBI" id="CHEBI:18420"/>
    </cofactor>
    <cofactor evidence="10">
        <name>Mn(2+)</name>
        <dbReference type="ChEBI" id="CHEBI:29035"/>
    </cofactor>
</comment>
<dbReference type="GO" id="GO:0043571">
    <property type="term" value="P:maintenance of CRISPR repeat elements"/>
    <property type="evidence" value="ECO:0007669"/>
    <property type="project" value="UniProtKB-UniRule"/>
</dbReference>
<dbReference type="EC" id="3.1.-.-" evidence="10"/>
<dbReference type="STRING" id="1297750.SAMN05444405_11222"/>
<evidence type="ECO:0000313" key="11">
    <source>
        <dbReference type="EMBL" id="SHF68482.1"/>
    </source>
</evidence>
<evidence type="ECO:0000256" key="9">
    <source>
        <dbReference type="ARBA" id="ARBA00038592"/>
    </source>
</evidence>
<dbReference type="NCBIfam" id="TIGR00287">
    <property type="entry name" value="cas1"/>
    <property type="match status" value="1"/>
</dbReference>
<dbReference type="PANTHER" id="PTHR34353">
    <property type="entry name" value="CRISPR-ASSOCIATED ENDONUCLEASE CAS1 1"/>
    <property type="match status" value="1"/>
</dbReference>
<keyword evidence="12" id="KW-1185">Reference proteome</keyword>
<dbReference type="NCBIfam" id="TIGR03640">
    <property type="entry name" value="cas1_DVULG"/>
    <property type="match status" value="1"/>
</dbReference>
<feature type="binding site" evidence="10">
    <location>
        <position position="164"/>
    </location>
    <ligand>
        <name>Mn(2+)</name>
        <dbReference type="ChEBI" id="CHEBI:29035"/>
    </ligand>
</feature>
<keyword evidence="3 10" id="KW-0255">Endonuclease</keyword>
<dbReference type="InterPro" id="IPR019856">
    <property type="entry name" value="CRISPR-assoc_Cas1_DVULG"/>
</dbReference>
<dbReference type="EMBL" id="FQTV01000012">
    <property type="protein sequence ID" value="SHF68482.1"/>
    <property type="molecule type" value="Genomic_DNA"/>
</dbReference>
<proteinExistence type="inferred from homology"/>
<evidence type="ECO:0000256" key="7">
    <source>
        <dbReference type="ARBA" id="ARBA00023125"/>
    </source>
</evidence>
<feature type="binding site" evidence="10">
    <location>
        <position position="232"/>
    </location>
    <ligand>
        <name>Mn(2+)</name>
        <dbReference type="ChEBI" id="CHEBI:29035"/>
    </ligand>
</feature>
<comment type="subunit">
    <text evidence="9 10">Homodimer, forms a heterotetramer with a Cas2 homodimer.</text>
</comment>
<organism evidence="11 12">
    <name type="scientific">Bacteroides luti</name>
    <dbReference type="NCBI Taxonomy" id="1297750"/>
    <lineage>
        <taxon>Bacteria</taxon>
        <taxon>Pseudomonadati</taxon>
        <taxon>Bacteroidota</taxon>
        <taxon>Bacteroidia</taxon>
        <taxon>Bacteroidales</taxon>
        <taxon>Bacteroidaceae</taxon>
        <taxon>Bacteroides</taxon>
    </lineage>
</organism>
<evidence type="ECO:0000256" key="5">
    <source>
        <dbReference type="ARBA" id="ARBA00022842"/>
    </source>
</evidence>
<evidence type="ECO:0000256" key="2">
    <source>
        <dbReference type="ARBA" id="ARBA00022723"/>
    </source>
</evidence>
<keyword evidence="6 10" id="KW-0051">Antiviral defense</keyword>
<dbReference type="AlphaFoldDB" id="A0A1M5DNX8"/>
<dbReference type="GO" id="GO:0003677">
    <property type="term" value="F:DNA binding"/>
    <property type="evidence" value="ECO:0007669"/>
    <property type="project" value="UniProtKB-KW"/>
</dbReference>
<dbReference type="RefSeq" id="WP_073402566.1">
    <property type="nucleotide sequence ID" value="NZ_FQTV01000012.1"/>
</dbReference>
<dbReference type="HAMAP" id="MF_01470">
    <property type="entry name" value="Cas1"/>
    <property type="match status" value="1"/>
</dbReference>
<evidence type="ECO:0000256" key="10">
    <source>
        <dbReference type="HAMAP-Rule" id="MF_01470"/>
    </source>
</evidence>
<keyword evidence="7 10" id="KW-0238">DNA-binding</keyword>
<accession>A0A1M5DNX8</accession>
<dbReference type="GO" id="GO:0004520">
    <property type="term" value="F:DNA endonuclease activity"/>
    <property type="evidence" value="ECO:0007669"/>
    <property type="project" value="InterPro"/>
</dbReference>
<sequence>MRKLLNTLYVTTPDSFLSKEGDNVVVMVKGTEKFRIPIYNIEGIVSFGYTGASPALMKMCADKNIGLCFLTEHGEFLGRVSGPIKGNVLLRRQQYRIADEKEASLNLSRIFIAGKIANCRNVVQRSIRDHGDELNILDAASKNLLLKSRQSFNAIDSNQLRGIEGEAATSYFGVFNQLIKNSDSSFYFGGRTRRPPKDNVNALLSFIYMLLAHEVQSALESVGLDPYVGFLHTDRPGRASLALDIMEEFRPYLADRLVLSLINRRQVSGKGFVQQGEKGIIMTDETKKEILLTWQKRKKESIQHPFLGETVNIGLLPYIQAMLLARYIRGDIDNYPVFVMK</sequence>
<evidence type="ECO:0000256" key="4">
    <source>
        <dbReference type="ARBA" id="ARBA00022801"/>
    </source>
</evidence>
<dbReference type="OrthoDB" id="9803119at2"/>
<keyword evidence="5 10" id="KW-0460">Magnesium</keyword>
<evidence type="ECO:0000256" key="1">
    <source>
        <dbReference type="ARBA" id="ARBA00022722"/>
    </source>
</evidence>
<keyword evidence="1 10" id="KW-0540">Nuclease</keyword>
<name>A0A1M5DNX8_9BACE</name>
<evidence type="ECO:0000256" key="6">
    <source>
        <dbReference type="ARBA" id="ARBA00023118"/>
    </source>
</evidence>
<gene>
    <name evidence="10" type="primary">cas1</name>
    <name evidence="11" type="ORF">SAMN05444405_11222</name>
</gene>
<dbReference type="Proteomes" id="UP000184509">
    <property type="component" value="Unassembled WGS sequence"/>
</dbReference>
<feature type="binding site" evidence="10">
    <location>
        <position position="247"/>
    </location>
    <ligand>
        <name>Mn(2+)</name>
        <dbReference type="ChEBI" id="CHEBI:29035"/>
    </ligand>
</feature>
<protein>
    <recommendedName>
        <fullName evidence="10">CRISPR-associated endonuclease Cas1</fullName>
        <ecNumber evidence="10">3.1.-.-</ecNumber>
    </recommendedName>
</protein>
<dbReference type="GO" id="GO:0051607">
    <property type="term" value="P:defense response to virus"/>
    <property type="evidence" value="ECO:0007669"/>
    <property type="project" value="UniProtKB-UniRule"/>
</dbReference>
<keyword evidence="8 10" id="KW-0464">Manganese</keyword>
<dbReference type="Gene3D" id="1.20.120.920">
    <property type="entry name" value="CRISPR-associated endonuclease Cas1, C-terminal domain"/>
    <property type="match status" value="1"/>
</dbReference>
<keyword evidence="2 10" id="KW-0479">Metal-binding</keyword>
<dbReference type="CDD" id="cd09721">
    <property type="entry name" value="Cas1_I-C"/>
    <property type="match status" value="1"/>
</dbReference>
<dbReference type="Pfam" id="PF01867">
    <property type="entry name" value="Cas_Cas1"/>
    <property type="match status" value="1"/>
</dbReference>
<reference evidence="11 12" key="1">
    <citation type="submission" date="2016-11" db="EMBL/GenBank/DDBJ databases">
        <authorList>
            <person name="Jaros S."/>
            <person name="Januszkiewicz K."/>
            <person name="Wedrychowicz H."/>
        </authorList>
    </citation>
    <scope>NUCLEOTIDE SEQUENCE [LARGE SCALE GENOMIC DNA]</scope>
    <source>
        <strain evidence="11 12">DSM 26991</strain>
    </source>
</reference>
<dbReference type="GO" id="GO:0046872">
    <property type="term" value="F:metal ion binding"/>
    <property type="evidence" value="ECO:0007669"/>
    <property type="project" value="UniProtKB-UniRule"/>
</dbReference>